<evidence type="ECO:0000256" key="1">
    <source>
        <dbReference type="SAM" id="SignalP"/>
    </source>
</evidence>
<name>A0A1T4RC74_9BACT</name>
<keyword evidence="1" id="KW-0732">Signal</keyword>
<organism evidence="2 3">
    <name type="scientific">Trichlorobacter thiogenes</name>
    <dbReference type="NCBI Taxonomy" id="115783"/>
    <lineage>
        <taxon>Bacteria</taxon>
        <taxon>Pseudomonadati</taxon>
        <taxon>Thermodesulfobacteriota</taxon>
        <taxon>Desulfuromonadia</taxon>
        <taxon>Geobacterales</taxon>
        <taxon>Geobacteraceae</taxon>
        <taxon>Trichlorobacter</taxon>
    </lineage>
</organism>
<gene>
    <name evidence="2" type="ORF">SAMN02745119_02783</name>
</gene>
<dbReference type="RefSeq" id="WP_078791011.1">
    <property type="nucleotide sequence ID" value="NZ_FUWR01000019.1"/>
</dbReference>
<proteinExistence type="predicted"/>
<sequence>MATVSFLRTCVMTLLLALLTGCSAIPTTKPYNKDLPPVLAQDELLRPYEKLGRIQITREVYFTDYDLKFDPKLQEWGIKSLREEAQKMGADALIFPEVTSRQITIVMFPAFPATEYRAAGVAIKFK</sequence>
<accession>A0A1T4RC74</accession>
<evidence type="ECO:0000313" key="3">
    <source>
        <dbReference type="Proteomes" id="UP000190102"/>
    </source>
</evidence>
<dbReference type="AlphaFoldDB" id="A0A1T4RC74"/>
<protein>
    <submittedName>
        <fullName evidence="2">Uncharacterized protein</fullName>
    </submittedName>
</protein>
<dbReference type="EMBL" id="FUWR01000019">
    <property type="protein sequence ID" value="SKA13328.1"/>
    <property type="molecule type" value="Genomic_DNA"/>
</dbReference>
<dbReference type="Proteomes" id="UP000190102">
    <property type="component" value="Unassembled WGS sequence"/>
</dbReference>
<feature type="chain" id="PRO_5012910867" evidence="1">
    <location>
        <begin position="25"/>
        <end position="126"/>
    </location>
</feature>
<evidence type="ECO:0000313" key="2">
    <source>
        <dbReference type="EMBL" id="SKA13328.1"/>
    </source>
</evidence>
<reference evidence="3" key="1">
    <citation type="submission" date="2017-02" db="EMBL/GenBank/DDBJ databases">
        <authorList>
            <person name="Varghese N."/>
            <person name="Submissions S."/>
        </authorList>
    </citation>
    <scope>NUCLEOTIDE SEQUENCE [LARGE SCALE GENOMIC DNA]</scope>
    <source>
        <strain evidence="3">ATCC BAA-34</strain>
    </source>
</reference>
<feature type="signal peptide" evidence="1">
    <location>
        <begin position="1"/>
        <end position="24"/>
    </location>
</feature>
<dbReference type="OrthoDB" id="5396528at2"/>
<keyword evidence="3" id="KW-1185">Reference proteome</keyword>
<dbReference type="STRING" id="115783.SAMN02745119_02783"/>